<evidence type="ECO:0000313" key="3">
    <source>
        <dbReference type="Proteomes" id="UP000254869"/>
    </source>
</evidence>
<dbReference type="RefSeq" id="WP_068004830.1">
    <property type="nucleotide sequence ID" value="NZ_QQBC01000010.1"/>
</dbReference>
<keyword evidence="3" id="KW-1185">Reference proteome</keyword>
<gene>
    <name evidence="2" type="ORF">DFR76_110172</name>
</gene>
<evidence type="ECO:0000256" key="1">
    <source>
        <dbReference type="SAM" id="Phobius"/>
    </source>
</evidence>
<accession>A0A370HYB1</accession>
<evidence type="ECO:0000313" key="2">
    <source>
        <dbReference type="EMBL" id="RDI63475.1"/>
    </source>
</evidence>
<feature type="transmembrane region" description="Helical" evidence="1">
    <location>
        <begin position="52"/>
        <end position="71"/>
    </location>
</feature>
<keyword evidence="1" id="KW-0812">Transmembrane</keyword>
<feature type="transmembrane region" description="Helical" evidence="1">
    <location>
        <begin position="26"/>
        <end position="46"/>
    </location>
</feature>
<dbReference type="Proteomes" id="UP000254869">
    <property type="component" value="Unassembled WGS sequence"/>
</dbReference>
<reference evidence="2 3" key="1">
    <citation type="submission" date="2018-07" db="EMBL/GenBank/DDBJ databases">
        <title>Genomic Encyclopedia of Type Strains, Phase IV (KMG-IV): sequencing the most valuable type-strain genomes for metagenomic binning, comparative biology and taxonomic classification.</title>
        <authorList>
            <person name="Goeker M."/>
        </authorList>
    </citation>
    <scope>NUCLEOTIDE SEQUENCE [LARGE SCALE GENOMIC DNA]</scope>
    <source>
        <strain evidence="2 3">DSM 44290</strain>
    </source>
</reference>
<dbReference type="EMBL" id="QQBC01000010">
    <property type="protein sequence ID" value="RDI63475.1"/>
    <property type="molecule type" value="Genomic_DNA"/>
</dbReference>
<keyword evidence="1" id="KW-0472">Membrane</keyword>
<proteinExistence type="predicted"/>
<comment type="caution">
    <text evidence="2">The sequence shown here is derived from an EMBL/GenBank/DDBJ whole genome shotgun (WGS) entry which is preliminary data.</text>
</comment>
<dbReference type="AlphaFoldDB" id="A0A370HYB1"/>
<keyword evidence="1" id="KW-1133">Transmembrane helix</keyword>
<sequence length="135" mass="14449">MAGDIDAIKAAIQEFKGAHNAKLDSFLFNGGTLIALAASIAAAAPWPGDISWAPRVLAGITAFVIGAERTLNFGERWRFHLRMSGAAEALRVRLDHVVLLEEAEAAKEVSVIVRELGELYRSNDVPAPARAGADR</sequence>
<protein>
    <recommendedName>
        <fullName evidence="4">DUF4231 domain-containing protein</fullName>
    </recommendedName>
</protein>
<organism evidence="2 3">
    <name type="scientific">Nocardia pseudobrasiliensis</name>
    <dbReference type="NCBI Taxonomy" id="45979"/>
    <lineage>
        <taxon>Bacteria</taxon>
        <taxon>Bacillati</taxon>
        <taxon>Actinomycetota</taxon>
        <taxon>Actinomycetes</taxon>
        <taxon>Mycobacteriales</taxon>
        <taxon>Nocardiaceae</taxon>
        <taxon>Nocardia</taxon>
    </lineage>
</organism>
<name>A0A370HYB1_9NOCA</name>
<dbReference type="STRING" id="1210086.GCA_001613105_05964"/>
<evidence type="ECO:0008006" key="4">
    <source>
        <dbReference type="Google" id="ProtNLM"/>
    </source>
</evidence>